<keyword evidence="3" id="KW-1185">Reference proteome</keyword>
<gene>
    <name evidence="2" type="ORF">OCOJLMKI_0631</name>
</gene>
<keyword evidence="1" id="KW-0472">Membrane</keyword>
<keyword evidence="1" id="KW-1133">Transmembrane helix</keyword>
<proteinExistence type="predicted"/>
<evidence type="ECO:0000256" key="1">
    <source>
        <dbReference type="SAM" id="Phobius"/>
    </source>
</evidence>
<sequence>MITDHHIRRMFMVLSALALATLPLLAPVLP</sequence>
<name>A0ABQ4RTX6_9HYPH</name>
<organism evidence="2 3">
    <name type="scientific">Methylobacterium iners</name>
    <dbReference type="NCBI Taxonomy" id="418707"/>
    <lineage>
        <taxon>Bacteria</taxon>
        <taxon>Pseudomonadati</taxon>
        <taxon>Pseudomonadota</taxon>
        <taxon>Alphaproteobacteria</taxon>
        <taxon>Hyphomicrobiales</taxon>
        <taxon>Methylobacteriaceae</taxon>
        <taxon>Methylobacterium</taxon>
    </lineage>
</organism>
<dbReference type="Proteomes" id="UP001055125">
    <property type="component" value="Unassembled WGS sequence"/>
</dbReference>
<evidence type="ECO:0000313" key="2">
    <source>
        <dbReference type="EMBL" id="GJD93437.1"/>
    </source>
</evidence>
<protein>
    <submittedName>
        <fullName evidence="2">Uncharacterized protein</fullName>
    </submittedName>
</protein>
<reference evidence="2" key="2">
    <citation type="submission" date="2021-08" db="EMBL/GenBank/DDBJ databases">
        <authorList>
            <person name="Tani A."/>
            <person name="Ola A."/>
            <person name="Ogura Y."/>
            <person name="Katsura K."/>
            <person name="Hayashi T."/>
        </authorList>
    </citation>
    <scope>NUCLEOTIDE SEQUENCE</scope>
    <source>
        <strain evidence="2">DSM 19015</strain>
    </source>
</reference>
<keyword evidence="1" id="KW-0812">Transmembrane</keyword>
<reference evidence="2" key="1">
    <citation type="journal article" date="2021" name="Front. Microbiol.">
        <title>Comprehensive Comparative Genomics and Phenotyping of Methylobacterium Species.</title>
        <authorList>
            <person name="Alessa O."/>
            <person name="Ogura Y."/>
            <person name="Fujitani Y."/>
            <person name="Takami H."/>
            <person name="Hayashi T."/>
            <person name="Sahin N."/>
            <person name="Tani A."/>
        </authorList>
    </citation>
    <scope>NUCLEOTIDE SEQUENCE</scope>
    <source>
        <strain evidence="2">DSM 19015</strain>
    </source>
</reference>
<feature type="transmembrane region" description="Helical" evidence="1">
    <location>
        <begin position="12"/>
        <end position="29"/>
    </location>
</feature>
<accession>A0ABQ4RTX6</accession>
<evidence type="ECO:0000313" key="3">
    <source>
        <dbReference type="Proteomes" id="UP001055125"/>
    </source>
</evidence>
<comment type="caution">
    <text evidence="2">The sequence shown here is derived from an EMBL/GenBank/DDBJ whole genome shotgun (WGS) entry which is preliminary data.</text>
</comment>
<dbReference type="EMBL" id="BPQP01000008">
    <property type="protein sequence ID" value="GJD93437.1"/>
    <property type="molecule type" value="Genomic_DNA"/>
</dbReference>